<organism evidence="3 4">
    <name type="scientific">Smittium megazygosporum</name>
    <dbReference type="NCBI Taxonomy" id="133381"/>
    <lineage>
        <taxon>Eukaryota</taxon>
        <taxon>Fungi</taxon>
        <taxon>Fungi incertae sedis</taxon>
        <taxon>Zoopagomycota</taxon>
        <taxon>Kickxellomycotina</taxon>
        <taxon>Harpellomycetes</taxon>
        <taxon>Harpellales</taxon>
        <taxon>Legeriomycetaceae</taxon>
        <taxon>Smittium</taxon>
    </lineage>
</organism>
<dbReference type="CDD" id="cd00084">
    <property type="entry name" value="HMG-box_SF"/>
    <property type="match status" value="1"/>
</dbReference>
<proteinExistence type="predicted"/>
<dbReference type="Gene3D" id="1.10.30.10">
    <property type="entry name" value="High mobility group box domain"/>
    <property type="match status" value="2"/>
</dbReference>
<dbReference type="AlphaFoldDB" id="A0A2T9Z7Q6"/>
<dbReference type="OrthoDB" id="1919336at2759"/>
<evidence type="ECO:0000313" key="3">
    <source>
        <dbReference type="EMBL" id="PVV00575.1"/>
    </source>
</evidence>
<protein>
    <recommendedName>
        <fullName evidence="2">HMG box domain-containing protein</fullName>
    </recommendedName>
</protein>
<evidence type="ECO:0000313" key="4">
    <source>
        <dbReference type="Proteomes" id="UP000245609"/>
    </source>
</evidence>
<reference evidence="3 4" key="1">
    <citation type="journal article" date="2018" name="MBio">
        <title>Comparative Genomics Reveals the Core Gene Toolbox for the Fungus-Insect Symbiosis.</title>
        <authorList>
            <person name="Wang Y."/>
            <person name="Stata M."/>
            <person name="Wang W."/>
            <person name="Stajich J.E."/>
            <person name="White M.M."/>
            <person name="Moncalvo J.M."/>
        </authorList>
    </citation>
    <scope>NUCLEOTIDE SEQUENCE [LARGE SCALE GENOMIC DNA]</scope>
    <source>
        <strain evidence="3 4">SC-DP-2</strain>
    </source>
</reference>
<evidence type="ECO:0000259" key="2">
    <source>
        <dbReference type="Pfam" id="PF09011"/>
    </source>
</evidence>
<dbReference type="Proteomes" id="UP000245609">
    <property type="component" value="Unassembled WGS sequence"/>
</dbReference>
<dbReference type="SUPFAM" id="SSF47095">
    <property type="entry name" value="HMG-box"/>
    <property type="match status" value="2"/>
</dbReference>
<name>A0A2T9Z7Q6_9FUNG</name>
<keyword evidence="4" id="KW-1185">Reference proteome</keyword>
<dbReference type="EMBL" id="MBFS01001885">
    <property type="protein sequence ID" value="PVV00575.1"/>
    <property type="molecule type" value="Genomic_DNA"/>
</dbReference>
<dbReference type="InterPro" id="IPR009071">
    <property type="entry name" value="HMG_box_dom"/>
</dbReference>
<evidence type="ECO:0000256" key="1">
    <source>
        <dbReference type="SAM" id="Coils"/>
    </source>
</evidence>
<gene>
    <name evidence="3" type="ORF">BB560_005040</name>
</gene>
<feature type="domain" description="HMG box" evidence="2">
    <location>
        <begin position="184"/>
        <end position="242"/>
    </location>
</feature>
<dbReference type="STRING" id="133381.A0A2T9Z7Q6"/>
<dbReference type="InterPro" id="IPR036910">
    <property type="entry name" value="HMG_box_dom_sf"/>
</dbReference>
<sequence>MNLRASSSLFRRFSLSKAKSYFSTCTKILYQESKETLATNNNNGFLNNYDPSKMNMQNLNLSSKNFLKPSSIVFAFIQHLNRQFSDFEEIKDYLTVDDADKVEKMNMVLKKWVKVTDTLASKLASEKEKQVQRLKEMNNLLAQKEAFEKQLKTLEEKELKLNSEIERKLTSHKKLFKQPSFTKKISPYTLYISEVSKSINSERKLGIREINSVLKDSNREWRSLSSEEKEEFKIKAEVINSERLEKAKQWWESIDTNLISMENKRRRNMSAERKAQGVRALPLIINPTKKRNNSSPYSLFVKETYKSLNTTESPVKLAKIFAEKWKALPEEQKNYYRSAAFLNSL</sequence>
<comment type="caution">
    <text evidence="3">The sequence shown here is derived from an EMBL/GenBank/DDBJ whole genome shotgun (WGS) entry which is preliminary data.</text>
</comment>
<accession>A0A2T9Z7Q6</accession>
<dbReference type="Pfam" id="PF09011">
    <property type="entry name" value="HMG_box_2"/>
    <property type="match status" value="1"/>
</dbReference>
<feature type="coiled-coil region" evidence="1">
    <location>
        <begin position="120"/>
        <end position="164"/>
    </location>
</feature>
<keyword evidence="1" id="KW-0175">Coiled coil</keyword>